<dbReference type="PANTHER" id="PTHR11629:SF63">
    <property type="entry name" value="V-TYPE PROTON ATPASE SUBUNIT A"/>
    <property type="match status" value="1"/>
</dbReference>
<feature type="transmembrane region" description="Helical" evidence="8">
    <location>
        <begin position="479"/>
        <end position="498"/>
    </location>
</feature>
<feature type="transmembrane region" description="Helical" evidence="8">
    <location>
        <begin position="363"/>
        <end position="387"/>
    </location>
</feature>
<evidence type="ECO:0000256" key="5">
    <source>
        <dbReference type="ARBA" id="ARBA00022989"/>
    </source>
</evidence>
<evidence type="ECO:0000256" key="8">
    <source>
        <dbReference type="SAM" id="Phobius"/>
    </source>
</evidence>
<dbReference type="EMBL" id="JBBMFO010000037">
    <property type="protein sequence ID" value="MEQ2401735.1"/>
    <property type="molecule type" value="Genomic_DNA"/>
</dbReference>
<feature type="transmembrane region" description="Helical" evidence="8">
    <location>
        <begin position="557"/>
        <end position="578"/>
    </location>
</feature>
<comment type="caution">
    <text evidence="9">The sequence shown here is derived from an EMBL/GenBank/DDBJ whole genome shotgun (WGS) entry which is preliminary data.</text>
</comment>
<comment type="subcellular location">
    <subcellularLocation>
        <location evidence="1">Membrane</location>
        <topology evidence="1">Multi-pass membrane protein</topology>
    </subcellularLocation>
</comment>
<accession>A0ABV1CFY8</accession>
<keyword evidence="10" id="KW-1185">Reference proteome</keyword>
<keyword evidence="6" id="KW-0406">Ion transport</keyword>
<keyword evidence="7 8" id="KW-0472">Membrane</keyword>
<evidence type="ECO:0000256" key="6">
    <source>
        <dbReference type="ARBA" id="ARBA00023065"/>
    </source>
</evidence>
<feature type="transmembrane region" description="Helical" evidence="8">
    <location>
        <begin position="408"/>
        <end position="431"/>
    </location>
</feature>
<keyword evidence="5 8" id="KW-1133">Transmembrane helix</keyword>
<evidence type="ECO:0000313" key="10">
    <source>
        <dbReference type="Proteomes" id="UP001447979"/>
    </source>
</evidence>
<proteinExistence type="inferred from homology"/>
<protein>
    <submittedName>
        <fullName evidence="9">V-type ATP synthase subunit I</fullName>
    </submittedName>
</protein>
<evidence type="ECO:0000256" key="4">
    <source>
        <dbReference type="ARBA" id="ARBA00022692"/>
    </source>
</evidence>
<evidence type="ECO:0000256" key="3">
    <source>
        <dbReference type="ARBA" id="ARBA00022448"/>
    </source>
</evidence>
<keyword evidence="3" id="KW-0813">Transport</keyword>
<organism evidence="9 10">
    <name type="scientific">Peptoniphilus hominis</name>
    <name type="common">ex Hitch et al. 2025</name>
    <dbReference type="NCBI Taxonomy" id="3133174"/>
    <lineage>
        <taxon>Bacteria</taxon>
        <taxon>Bacillati</taxon>
        <taxon>Bacillota</taxon>
        <taxon>Tissierellia</taxon>
        <taxon>Tissierellales</taxon>
        <taxon>Peptoniphilaceae</taxon>
        <taxon>Peptoniphilus</taxon>
    </lineage>
</organism>
<dbReference type="Proteomes" id="UP001447979">
    <property type="component" value="Unassembled WGS sequence"/>
</dbReference>
<dbReference type="Pfam" id="PF01496">
    <property type="entry name" value="V_ATPase_I"/>
    <property type="match status" value="2"/>
</dbReference>
<comment type="similarity">
    <text evidence="2">Belongs to the V-ATPase 116 kDa subunit family.</text>
</comment>
<feature type="transmembrane region" description="Helical" evidence="8">
    <location>
        <begin position="443"/>
        <end position="467"/>
    </location>
</feature>
<evidence type="ECO:0000256" key="7">
    <source>
        <dbReference type="ARBA" id="ARBA00023136"/>
    </source>
</evidence>
<dbReference type="InterPro" id="IPR002490">
    <property type="entry name" value="V-ATPase_116kDa_su"/>
</dbReference>
<sequence length="648" mass="74200">MAIVNMKKFKLFIFDGDRAKLIDKFQKFNYVHIDESRFDADFSEDDFTRPRSSEDLIEIDDKIKRSKEDIDLLLQFKDKENPLKAMKEGVEDISLEELAARALAFPFEKIDGEIKALVEAKDKNNSKIQNIDSKIGELKPWEDLSSSLDGLNNMGSVNIYTGTVSSNHAGEFESEFIKNDLAYLDRVSKDKNFYYYLMIVENSVDEKIKPLFSSYGFTPINIKADGKVKDKIESYERDKEFLYEKNKNIEEDLKTYLKYLEDFKYSYEFYRNEKIKIMSERKFLKTTELDLIEGYVPSDRLNDFENEVKKVCGENYYLNAEDANRDSEKVPILLKNNSFVSPFELMTEMYSMPRYNEIDPTPFFAPFYFIFAGIMVGDFGYGLLVFLGTLFALKKFKLTEKKRRFIKFFNYLSISTIIFGLVFGSFFGGIIELPALIDPAEDSTLLVILSLILGGIHIFFALGIKAYMNIRDGKPKDALYDVGFWYMAVLGAIGFILSKFLPQVAAFGKVFLVVMVLGMIGIVATGGREEKSTGAKIGWGIYSLYGISSYLGDFVSYLRLMALVLSGSFLGLAINMIAGMLFESNILGKLFAIVIFVVFQLFNAFLSYLSAYVHTARLTYVEMFNKFYEGGGIPFKKMIENSDYFNID</sequence>
<evidence type="ECO:0000256" key="2">
    <source>
        <dbReference type="ARBA" id="ARBA00009904"/>
    </source>
</evidence>
<evidence type="ECO:0000256" key="1">
    <source>
        <dbReference type="ARBA" id="ARBA00004141"/>
    </source>
</evidence>
<dbReference type="PANTHER" id="PTHR11629">
    <property type="entry name" value="VACUOLAR PROTON ATPASES"/>
    <property type="match status" value="1"/>
</dbReference>
<name>A0ABV1CFY8_9FIRM</name>
<feature type="transmembrane region" description="Helical" evidence="8">
    <location>
        <begin position="504"/>
        <end position="526"/>
    </location>
</feature>
<keyword evidence="4 8" id="KW-0812">Transmembrane</keyword>
<reference evidence="9 10" key="1">
    <citation type="submission" date="2024-03" db="EMBL/GenBank/DDBJ databases">
        <title>Human intestinal bacterial collection.</title>
        <authorList>
            <person name="Pauvert C."/>
            <person name="Hitch T.C.A."/>
            <person name="Clavel T."/>
        </authorList>
    </citation>
    <scope>NUCLEOTIDE SEQUENCE [LARGE SCALE GENOMIC DNA]</scope>
    <source>
        <strain evidence="9 10">CLA-SR-H025</strain>
    </source>
</reference>
<feature type="transmembrane region" description="Helical" evidence="8">
    <location>
        <begin position="590"/>
        <end position="613"/>
    </location>
</feature>
<gene>
    <name evidence="9" type="ORF">WMO19_08990</name>
</gene>
<dbReference type="RefSeq" id="WP_349171493.1">
    <property type="nucleotide sequence ID" value="NZ_JBBMFO010000037.1"/>
</dbReference>
<evidence type="ECO:0000313" key="9">
    <source>
        <dbReference type="EMBL" id="MEQ2401735.1"/>
    </source>
</evidence>